<evidence type="ECO:0000313" key="3">
    <source>
        <dbReference type="EMBL" id="KAL3676734.1"/>
    </source>
</evidence>
<dbReference type="EMBL" id="JBJQOH010000008">
    <property type="protein sequence ID" value="KAL3676736.1"/>
    <property type="molecule type" value="Genomic_DNA"/>
</dbReference>
<evidence type="ECO:0000259" key="2">
    <source>
        <dbReference type="SMART" id="SM00225"/>
    </source>
</evidence>
<dbReference type="Gene3D" id="3.30.710.10">
    <property type="entry name" value="Potassium Channel Kv1.1, Chain A"/>
    <property type="match status" value="1"/>
</dbReference>
<dbReference type="PANTHER" id="PTHR24413">
    <property type="entry name" value="SPECKLE-TYPE POZ PROTEIN"/>
    <property type="match status" value="1"/>
</dbReference>
<proteinExistence type="predicted"/>
<dbReference type="InterPro" id="IPR000210">
    <property type="entry name" value="BTB/POZ_dom"/>
</dbReference>
<reference evidence="4 5" key="1">
    <citation type="submission" date="2024-09" db="EMBL/GenBank/DDBJ databases">
        <title>Chromosome-scale assembly of Riccia sorocarpa.</title>
        <authorList>
            <person name="Paukszto L."/>
        </authorList>
    </citation>
    <scope>NUCLEOTIDE SEQUENCE [LARGE SCALE GENOMIC DNA]</scope>
    <source>
        <strain evidence="4">LP-2024</strain>
        <tissue evidence="4">Aerial parts of the thallus</tissue>
    </source>
</reference>
<dbReference type="EMBL" id="JBJQOH010000008">
    <property type="protein sequence ID" value="KAL3676734.1"/>
    <property type="molecule type" value="Genomic_DNA"/>
</dbReference>
<dbReference type="CDD" id="cd18186">
    <property type="entry name" value="BTB_POZ_ZBTB_KLHL-like"/>
    <property type="match status" value="1"/>
</dbReference>
<keyword evidence="5" id="KW-1185">Reference proteome</keyword>
<comment type="caution">
    <text evidence="4">The sequence shown here is derived from an EMBL/GenBank/DDBJ whole genome shotgun (WGS) entry which is preliminary data.</text>
</comment>
<gene>
    <name evidence="3" type="ORF">R1sor_026682</name>
    <name evidence="4" type="ORF">R1sor_026684</name>
</gene>
<evidence type="ECO:0000256" key="1">
    <source>
        <dbReference type="ARBA" id="ARBA00004906"/>
    </source>
</evidence>
<name>A0ABD3GFR8_9MARC</name>
<dbReference type="InterPro" id="IPR011333">
    <property type="entry name" value="SKP1/BTB/POZ_sf"/>
</dbReference>
<protein>
    <recommendedName>
        <fullName evidence="2">BTB domain-containing protein</fullName>
    </recommendedName>
</protein>
<dbReference type="SUPFAM" id="SSF54695">
    <property type="entry name" value="POZ domain"/>
    <property type="match status" value="1"/>
</dbReference>
<dbReference type="AlphaFoldDB" id="A0ABD3GFR8"/>
<evidence type="ECO:0000313" key="5">
    <source>
        <dbReference type="Proteomes" id="UP001633002"/>
    </source>
</evidence>
<accession>A0ABD3GFR8</accession>
<comment type="pathway">
    <text evidence="1">Protein modification; protein ubiquitination.</text>
</comment>
<sequence>MCVTFDVNFNIRETLRLHADKSPVFRRMLDSGMSKSKSGLISIEETNYPEMNAVVRFCYIADISCTDEVRLEEVLKIAHKYEISYLKYRCAEELCMRIDEMNVAGMLRFLKHYSVEQLHQASVKFLKENFGQGLSIRR</sequence>
<dbReference type="SMART" id="SM00225">
    <property type="entry name" value="BTB"/>
    <property type="match status" value="1"/>
</dbReference>
<dbReference type="Pfam" id="PF00651">
    <property type="entry name" value="BTB"/>
    <property type="match status" value="1"/>
</dbReference>
<feature type="domain" description="BTB" evidence="2">
    <location>
        <begin position="5"/>
        <end position="98"/>
    </location>
</feature>
<dbReference type="Proteomes" id="UP001633002">
    <property type="component" value="Unassembled WGS sequence"/>
</dbReference>
<evidence type="ECO:0000313" key="4">
    <source>
        <dbReference type="EMBL" id="KAL3676736.1"/>
    </source>
</evidence>
<organism evidence="4 5">
    <name type="scientific">Riccia sorocarpa</name>
    <dbReference type="NCBI Taxonomy" id="122646"/>
    <lineage>
        <taxon>Eukaryota</taxon>
        <taxon>Viridiplantae</taxon>
        <taxon>Streptophyta</taxon>
        <taxon>Embryophyta</taxon>
        <taxon>Marchantiophyta</taxon>
        <taxon>Marchantiopsida</taxon>
        <taxon>Marchantiidae</taxon>
        <taxon>Marchantiales</taxon>
        <taxon>Ricciaceae</taxon>
        <taxon>Riccia</taxon>
    </lineage>
</organism>